<name>A0AAE0GXE9_9CHLO</name>
<evidence type="ECO:0000256" key="4">
    <source>
        <dbReference type="ARBA" id="ARBA00022692"/>
    </source>
</evidence>
<comment type="caution">
    <text evidence="11">The sequence shown here is derived from an EMBL/GenBank/DDBJ whole genome shotgun (WGS) entry which is preliminary data.</text>
</comment>
<evidence type="ECO:0000256" key="8">
    <source>
        <dbReference type="ARBA" id="ARBA00023136"/>
    </source>
</evidence>
<keyword evidence="8 9" id="KW-0472">Membrane</keyword>
<feature type="repeat" description="Solcar" evidence="9">
    <location>
        <begin position="202"/>
        <end position="286"/>
    </location>
</feature>
<evidence type="ECO:0000256" key="5">
    <source>
        <dbReference type="ARBA" id="ARBA00022737"/>
    </source>
</evidence>
<dbReference type="InterPro" id="IPR018108">
    <property type="entry name" value="MCP_transmembrane"/>
</dbReference>
<evidence type="ECO:0000256" key="2">
    <source>
        <dbReference type="ARBA" id="ARBA00006375"/>
    </source>
</evidence>
<dbReference type="EMBL" id="LGRX02001579">
    <property type="protein sequence ID" value="KAK3285908.1"/>
    <property type="molecule type" value="Genomic_DNA"/>
</dbReference>
<keyword evidence="5" id="KW-0677">Repeat</keyword>
<dbReference type="GO" id="GO:0031966">
    <property type="term" value="C:mitochondrial membrane"/>
    <property type="evidence" value="ECO:0007669"/>
    <property type="project" value="UniProtKB-SubCell"/>
</dbReference>
<keyword evidence="4 9" id="KW-0812">Transmembrane</keyword>
<evidence type="ECO:0000256" key="6">
    <source>
        <dbReference type="ARBA" id="ARBA00022989"/>
    </source>
</evidence>
<evidence type="ECO:0008006" key="13">
    <source>
        <dbReference type="Google" id="ProtNLM"/>
    </source>
</evidence>
<accession>A0AAE0GXE9</accession>
<dbReference type="Pfam" id="PF00153">
    <property type="entry name" value="Mito_carr"/>
    <property type="match status" value="2"/>
</dbReference>
<dbReference type="SUPFAM" id="SSF103506">
    <property type="entry name" value="Mitochondrial carrier"/>
    <property type="match status" value="1"/>
</dbReference>
<dbReference type="AlphaFoldDB" id="A0AAE0GXE9"/>
<organism evidence="11 12">
    <name type="scientific">Cymbomonas tetramitiformis</name>
    <dbReference type="NCBI Taxonomy" id="36881"/>
    <lineage>
        <taxon>Eukaryota</taxon>
        <taxon>Viridiplantae</taxon>
        <taxon>Chlorophyta</taxon>
        <taxon>Pyramimonadophyceae</taxon>
        <taxon>Pyramimonadales</taxon>
        <taxon>Pyramimonadaceae</taxon>
        <taxon>Cymbomonas</taxon>
    </lineage>
</organism>
<evidence type="ECO:0000256" key="1">
    <source>
        <dbReference type="ARBA" id="ARBA00004225"/>
    </source>
</evidence>
<dbReference type="PROSITE" id="PS50920">
    <property type="entry name" value="SOLCAR"/>
    <property type="match status" value="2"/>
</dbReference>
<evidence type="ECO:0000256" key="9">
    <source>
        <dbReference type="PROSITE-ProRule" id="PRU00282"/>
    </source>
</evidence>
<keyword evidence="3 10" id="KW-0813">Transport</keyword>
<evidence type="ECO:0000256" key="7">
    <source>
        <dbReference type="ARBA" id="ARBA00023128"/>
    </source>
</evidence>
<dbReference type="GO" id="GO:1990575">
    <property type="term" value="P:mitochondrial L-ornithine transmembrane transport"/>
    <property type="evidence" value="ECO:0007669"/>
    <property type="project" value="TreeGrafter"/>
</dbReference>
<reference evidence="11 12" key="1">
    <citation type="journal article" date="2015" name="Genome Biol. Evol.">
        <title>Comparative Genomics of a Bacterivorous Green Alga Reveals Evolutionary Causalities and Consequences of Phago-Mixotrophic Mode of Nutrition.</title>
        <authorList>
            <person name="Burns J.A."/>
            <person name="Paasch A."/>
            <person name="Narechania A."/>
            <person name="Kim E."/>
        </authorList>
    </citation>
    <scope>NUCLEOTIDE SEQUENCE [LARGE SCALE GENOMIC DNA]</scope>
    <source>
        <strain evidence="11 12">PLY_AMNH</strain>
    </source>
</reference>
<dbReference type="Proteomes" id="UP001190700">
    <property type="component" value="Unassembled WGS sequence"/>
</dbReference>
<evidence type="ECO:0000313" key="11">
    <source>
        <dbReference type="EMBL" id="KAK3285908.1"/>
    </source>
</evidence>
<keyword evidence="6" id="KW-1133">Transmembrane helix</keyword>
<comment type="subcellular location">
    <subcellularLocation>
        <location evidence="1">Mitochondrion membrane</location>
        <topology evidence="1">Multi-pass membrane protein</topology>
    </subcellularLocation>
</comment>
<evidence type="ECO:0000256" key="10">
    <source>
        <dbReference type="RuleBase" id="RU000488"/>
    </source>
</evidence>
<dbReference type="GO" id="GO:0000064">
    <property type="term" value="F:L-ornithine transmembrane transporter activity"/>
    <property type="evidence" value="ECO:0007669"/>
    <property type="project" value="TreeGrafter"/>
</dbReference>
<dbReference type="PANTHER" id="PTHR45624:SF58">
    <property type="entry name" value="CARRIER PROTEIN, PUTATIVE-RELATED"/>
    <property type="match status" value="1"/>
</dbReference>
<keyword evidence="12" id="KW-1185">Reference proteome</keyword>
<dbReference type="Gene3D" id="1.50.40.10">
    <property type="entry name" value="Mitochondrial carrier domain"/>
    <property type="match status" value="2"/>
</dbReference>
<comment type="similarity">
    <text evidence="2 10">Belongs to the mitochondrial carrier (TC 2.A.29) family.</text>
</comment>
<dbReference type="InterPro" id="IPR023395">
    <property type="entry name" value="MCP_dom_sf"/>
</dbReference>
<proteinExistence type="inferred from homology"/>
<dbReference type="InterPro" id="IPR050567">
    <property type="entry name" value="Mitochondrial_Carrier"/>
</dbReference>
<evidence type="ECO:0000313" key="12">
    <source>
        <dbReference type="Proteomes" id="UP001190700"/>
    </source>
</evidence>
<protein>
    <recommendedName>
        <fullName evidence="13">Mitochondrial carrier protein</fullName>
    </recommendedName>
</protein>
<dbReference type="PANTHER" id="PTHR45624">
    <property type="entry name" value="MITOCHONDRIAL BASIC AMINO ACIDS TRANSPORTER-RELATED"/>
    <property type="match status" value="1"/>
</dbReference>
<keyword evidence="7" id="KW-0496">Mitochondrion</keyword>
<feature type="repeat" description="Solcar" evidence="9">
    <location>
        <begin position="22"/>
        <end position="107"/>
    </location>
</feature>
<evidence type="ECO:0000256" key="3">
    <source>
        <dbReference type="ARBA" id="ARBA00022448"/>
    </source>
</evidence>
<gene>
    <name evidence="11" type="ORF">CYMTET_6506</name>
</gene>
<sequence>MSGANGKAEAKGSIVGGGSAMREFMTAQACGVAYGASYTLVSHPFDTIKTKMQAQAGFSSGGTMSAIRTVMAKEGFGGLWKGLWPPMVGSILSRSVCFSAYAGPYAAMKGTPMEQEIPGTGGLQWRVLAGGLTSALARTVFETPLELIKVRKQTGQTFRWNELFKGSATTFLRTWGLMGSFFVMLDYSARYIPEVINAPLAGPFFKGGVIATAAWWLCWPFETIKSQVQAAQSVKGQADVGWMKLARDIIHEKGIVGLYRGIAPGTYRSLLGNGVGMLIFTKLQEELNKI</sequence>